<gene>
    <name evidence="3" type="ORF">NP596_17190</name>
</gene>
<feature type="chain" id="PRO_5045405920" description="Secreted protein" evidence="2">
    <location>
        <begin position="24"/>
        <end position="201"/>
    </location>
</feature>
<keyword evidence="4" id="KW-1185">Reference proteome</keyword>
<sequence>MKKLHFVLLYLALSCFQINTAQSSVLSFDDVTEDAEAVVAGGYGGLNWSNFWVQNPVLSQITDFDSGFYNGVVSEGYTAFNANGETAEIRSANPFDFTSAYFAAASRWGLEITATGYRNGSQLYQIQFAVDTDAAQLLNFNFIGIDRLAFVAAGGDEYLGAGFHFTMDNASIDTAPVPLPGAAWLFGSVMAGFIGLKRRNA</sequence>
<keyword evidence="2" id="KW-0732">Signal</keyword>
<comment type="caution">
    <text evidence="3">The sequence shown here is derived from an EMBL/GenBank/DDBJ whole genome shotgun (WGS) entry which is preliminary data.</text>
</comment>
<dbReference type="RefSeq" id="WP_256616620.1">
    <property type="nucleotide sequence ID" value="NZ_JANIBK010000134.1"/>
</dbReference>
<evidence type="ECO:0008006" key="5">
    <source>
        <dbReference type="Google" id="ProtNLM"/>
    </source>
</evidence>
<keyword evidence="1" id="KW-0812">Transmembrane</keyword>
<feature type="transmembrane region" description="Helical" evidence="1">
    <location>
        <begin position="177"/>
        <end position="196"/>
    </location>
</feature>
<evidence type="ECO:0000313" key="3">
    <source>
        <dbReference type="EMBL" id="MCQ8130196.1"/>
    </source>
</evidence>
<organism evidence="3 4">
    <name type="scientific">Methylomonas rivi</name>
    <dbReference type="NCBI Taxonomy" id="2952226"/>
    <lineage>
        <taxon>Bacteria</taxon>
        <taxon>Pseudomonadati</taxon>
        <taxon>Pseudomonadota</taxon>
        <taxon>Gammaproteobacteria</taxon>
        <taxon>Methylococcales</taxon>
        <taxon>Methylococcaceae</taxon>
        <taxon>Methylomonas</taxon>
    </lineage>
</organism>
<evidence type="ECO:0000256" key="2">
    <source>
        <dbReference type="SAM" id="SignalP"/>
    </source>
</evidence>
<evidence type="ECO:0000256" key="1">
    <source>
        <dbReference type="SAM" id="Phobius"/>
    </source>
</evidence>
<proteinExistence type="predicted"/>
<keyword evidence="1" id="KW-1133">Transmembrane helix</keyword>
<protein>
    <recommendedName>
        <fullName evidence="5">Secreted protein</fullName>
    </recommendedName>
</protein>
<name>A0ABT1U994_9GAMM</name>
<dbReference type="Proteomes" id="UP001524586">
    <property type="component" value="Unassembled WGS sequence"/>
</dbReference>
<accession>A0ABT1U994</accession>
<evidence type="ECO:0000313" key="4">
    <source>
        <dbReference type="Proteomes" id="UP001524586"/>
    </source>
</evidence>
<keyword evidence="1" id="KW-0472">Membrane</keyword>
<dbReference type="EMBL" id="JANIBK010000134">
    <property type="protein sequence ID" value="MCQ8130196.1"/>
    <property type="molecule type" value="Genomic_DNA"/>
</dbReference>
<feature type="signal peptide" evidence="2">
    <location>
        <begin position="1"/>
        <end position="23"/>
    </location>
</feature>
<dbReference type="PROSITE" id="PS51257">
    <property type="entry name" value="PROKAR_LIPOPROTEIN"/>
    <property type="match status" value="1"/>
</dbReference>
<reference evidence="3 4" key="1">
    <citation type="submission" date="2022-07" db="EMBL/GenBank/DDBJ databases">
        <title>Methylomonas rivi sp. nov., Methylomonas rosea sp. nov., Methylomonas aureus sp. nov. and Methylomonas subterranea sp. nov., four novel methanotrophs isolated from a freshwater creek and the deep terrestrial subsurface.</title>
        <authorList>
            <person name="Abin C."/>
            <person name="Sankaranarayanan K."/>
            <person name="Garner C."/>
            <person name="Sindelar R."/>
            <person name="Kotary K."/>
            <person name="Garner R."/>
            <person name="Barclay S."/>
            <person name="Lawson P."/>
            <person name="Krumholz L."/>
        </authorList>
    </citation>
    <scope>NUCLEOTIDE SEQUENCE [LARGE SCALE GENOMIC DNA]</scope>
    <source>
        <strain evidence="3 4">WSC-6</strain>
    </source>
</reference>